<dbReference type="Pfam" id="PF13419">
    <property type="entry name" value="HAD_2"/>
    <property type="match status" value="1"/>
</dbReference>
<dbReference type="InterPro" id="IPR036412">
    <property type="entry name" value="HAD-like_sf"/>
</dbReference>
<evidence type="ECO:0000313" key="2">
    <source>
        <dbReference type="Proteomes" id="UP001149719"/>
    </source>
</evidence>
<dbReference type="InterPro" id="IPR023214">
    <property type="entry name" value="HAD_sf"/>
</dbReference>
<dbReference type="InterPro" id="IPR050155">
    <property type="entry name" value="HAD-like_hydrolase_sf"/>
</dbReference>
<keyword evidence="2" id="KW-1185">Reference proteome</keyword>
<dbReference type="EMBL" id="JAPUBN010000006">
    <property type="protein sequence ID" value="MCZ2720231.1"/>
    <property type="molecule type" value="Genomic_DNA"/>
</dbReference>
<dbReference type="Gene3D" id="3.40.50.1000">
    <property type="entry name" value="HAD superfamily/HAD-like"/>
    <property type="match status" value="1"/>
</dbReference>
<dbReference type="NCBIfam" id="TIGR01549">
    <property type="entry name" value="HAD-SF-IA-v1"/>
    <property type="match status" value="1"/>
</dbReference>
<dbReference type="SFLD" id="SFLDG01135">
    <property type="entry name" value="C1.5.6:_HAD__Beta-PGM__Phospha"/>
    <property type="match status" value="1"/>
</dbReference>
<dbReference type="NCBIfam" id="TIGR01509">
    <property type="entry name" value="HAD-SF-IA-v3"/>
    <property type="match status" value="1"/>
</dbReference>
<gene>
    <name evidence="1" type="ORF">O1D97_00880</name>
</gene>
<name>A0ABT4JPD8_9GAMM</name>
<dbReference type="SFLD" id="SFLDS00003">
    <property type="entry name" value="Haloacid_Dehalogenase"/>
    <property type="match status" value="1"/>
</dbReference>
<dbReference type="InterPro" id="IPR023198">
    <property type="entry name" value="PGP-like_dom2"/>
</dbReference>
<proteinExistence type="predicted"/>
<organism evidence="1 2">
    <name type="scientific">Marinomonas phaeophyticola</name>
    <dbReference type="NCBI Taxonomy" id="3004091"/>
    <lineage>
        <taxon>Bacteria</taxon>
        <taxon>Pseudomonadati</taxon>
        <taxon>Pseudomonadota</taxon>
        <taxon>Gammaproteobacteria</taxon>
        <taxon>Oceanospirillales</taxon>
        <taxon>Oceanospirillaceae</taxon>
        <taxon>Marinomonas</taxon>
    </lineage>
</organism>
<dbReference type="Gene3D" id="1.10.150.240">
    <property type="entry name" value="Putative phosphatase, domain 2"/>
    <property type="match status" value="1"/>
</dbReference>
<protein>
    <submittedName>
        <fullName evidence="1">HAD-IA family hydrolase</fullName>
    </submittedName>
</protein>
<comment type="caution">
    <text evidence="1">The sequence shown here is derived from an EMBL/GenBank/DDBJ whole genome shotgun (WGS) entry which is preliminary data.</text>
</comment>
<dbReference type="PANTHER" id="PTHR43434">
    <property type="entry name" value="PHOSPHOGLYCOLATE PHOSPHATASE"/>
    <property type="match status" value="1"/>
</dbReference>
<dbReference type="GO" id="GO:0016787">
    <property type="term" value="F:hydrolase activity"/>
    <property type="evidence" value="ECO:0007669"/>
    <property type="project" value="UniProtKB-KW"/>
</dbReference>
<dbReference type="Proteomes" id="UP001149719">
    <property type="component" value="Unassembled WGS sequence"/>
</dbReference>
<dbReference type="InterPro" id="IPR041492">
    <property type="entry name" value="HAD_2"/>
</dbReference>
<accession>A0ABT4JPD8</accession>
<dbReference type="RefSeq" id="WP_269121964.1">
    <property type="nucleotide sequence ID" value="NZ_JAPUBN010000006.1"/>
</dbReference>
<dbReference type="SFLD" id="SFLDG01129">
    <property type="entry name" value="C1.5:_HAD__Beta-PGM__Phosphata"/>
    <property type="match status" value="1"/>
</dbReference>
<keyword evidence="1" id="KW-0378">Hydrolase</keyword>
<sequence length="216" mass="23874">MIKLVIFDWDGTLFDSIDVICDCMLNASEAAGVAKREPEDIKEIIGLGLVEAIAKVWPHETREKQDLVIENYKHLFMKGDYEAPLAYPGVMDVLNHLQSSKVMMAVATGKSRRGLNRMMLETDTGAYFQATRCADETKSKPDPLMLQELLDELGVAAKEAVMVGDTEYDLMMAKAIGMASIGVSYGAHDKLRLLECDPIVVLDDFSKLIAVIEGEL</sequence>
<reference evidence="1" key="1">
    <citation type="submission" date="2022-12" db="EMBL/GenBank/DDBJ databases">
        <title>Marinomonas 15G1-11 sp. nov, isolated from marine algae.</title>
        <authorList>
            <person name="Butt M."/>
            <person name="Choi D.G."/>
            <person name="Kim J.M."/>
            <person name="Lee J.K."/>
            <person name="Baek J.H."/>
            <person name="Jeon C.O."/>
        </authorList>
    </citation>
    <scope>NUCLEOTIDE SEQUENCE</scope>
    <source>
        <strain evidence="1">15G1-11</strain>
    </source>
</reference>
<dbReference type="PANTHER" id="PTHR43434:SF24">
    <property type="entry name" value="HYDROLASE-RELATED"/>
    <property type="match status" value="1"/>
</dbReference>
<dbReference type="InterPro" id="IPR006439">
    <property type="entry name" value="HAD-SF_hydro_IA"/>
</dbReference>
<dbReference type="SUPFAM" id="SSF56784">
    <property type="entry name" value="HAD-like"/>
    <property type="match status" value="1"/>
</dbReference>
<evidence type="ECO:0000313" key="1">
    <source>
        <dbReference type="EMBL" id="MCZ2720231.1"/>
    </source>
</evidence>